<dbReference type="SUPFAM" id="SSF52096">
    <property type="entry name" value="ClpP/crotonase"/>
    <property type="match status" value="1"/>
</dbReference>
<dbReference type="Proteomes" id="UP001156682">
    <property type="component" value="Unassembled WGS sequence"/>
</dbReference>
<dbReference type="EMBL" id="BSOR01000001">
    <property type="protein sequence ID" value="GLR62645.1"/>
    <property type="molecule type" value="Genomic_DNA"/>
</dbReference>
<dbReference type="Gene3D" id="3.90.226.10">
    <property type="entry name" value="2-enoyl-CoA Hydratase, Chain A, domain 1"/>
    <property type="match status" value="1"/>
</dbReference>
<organism evidence="1 2">
    <name type="scientific">Marinospirillum insulare</name>
    <dbReference type="NCBI Taxonomy" id="217169"/>
    <lineage>
        <taxon>Bacteria</taxon>
        <taxon>Pseudomonadati</taxon>
        <taxon>Pseudomonadota</taxon>
        <taxon>Gammaproteobacteria</taxon>
        <taxon>Oceanospirillales</taxon>
        <taxon>Oceanospirillaceae</taxon>
        <taxon>Marinospirillum</taxon>
    </lineage>
</organism>
<proteinExistence type="predicted"/>
<dbReference type="InterPro" id="IPR029045">
    <property type="entry name" value="ClpP/crotonase-like_dom_sf"/>
</dbReference>
<protein>
    <submittedName>
        <fullName evidence="1">Uncharacterized protein</fullName>
    </submittedName>
</protein>
<evidence type="ECO:0000313" key="1">
    <source>
        <dbReference type="EMBL" id="GLR62645.1"/>
    </source>
</evidence>
<gene>
    <name evidence="1" type="ORF">GCM10007878_00800</name>
</gene>
<comment type="caution">
    <text evidence="1">The sequence shown here is derived from an EMBL/GenBank/DDBJ whole genome shotgun (WGS) entry which is preliminary data.</text>
</comment>
<keyword evidence="2" id="KW-1185">Reference proteome</keyword>
<evidence type="ECO:0000313" key="2">
    <source>
        <dbReference type="Proteomes" id="UP001156682"/>
    </source>
</evidence>
<reference evidence="2" key="1">
    <citation type="journal article" date="2019" name="Int. J. Syst. Evol. Microbiol.">
        <title>The Global Catalogue of Microorganisms (GCM) 10K type strain sequencing project: providing services to taxonomists for standard genome sequencing and annotation.</title>
        <authorList>
            <consortium name="The Broad Institute Genomics Platform"/>
            <consortium name="The Broad Institute Genome Sequencing Center for Infectious Disease"/>
            <person name="Wu L."/>
            <person name="Ma J."/>
        </authorList>
    </citation>
    <scope>NUCLEOTIDE SEQUENCE [LARGE SCALE GENOMIC DNA]</scope>
    <source>
        <strain evidence="2">NBRC 100033</strain>
    </source>
</reference>
<accession>A0ABQ5ZXH1</accession>
<sequence length="280" mass="31856">MRLVFFILIVVFSKQSYALEISSNGGVFIMDGIIEEGDAKKVALLFSNLDEPPNMFLISSYGGNIQEAIKIGRFIRLSNVPVWTDKQCYSACVFIWAAGVDRIAIGEIGLHRPRYEHGYFSSLSLYEAQKKYVQLTKDSVEYLKEIEVPDKVIERIFKAPSNEVDLLTAVEANEEFGVRSAFYDEWLIAKCGAYNPEQLIIVNSYHSLELARILNPNVNDEDISLEDDAKLAFNMEQKGLLAPYIKMIKDMDECRNNAVKEQVTKFHRGVKTKLKEMGMQ</sequence>
<name>A0ABQ5ZXH1_9GAMM</name>
<dbReference type="RefSeq" id="WP_027850082.1">
    <property type="nucleotide sequence ID" value="NZ_BSOR01000001.1"/>
</dbReference>